<sequence>MGCFSNVLPGVGTPKKARHDGISNNCNQLRLGMELTLSYVVYVESLERNSGQSGPIVASFNSPRNLRIFLTVFGY</sequence>
<dbReference type="EMBL" id="CM031815">
    <property type="protein sequence ID" value="KAG6648160.1"/>
    <property type="molecule type" value="Genomic_DNA"/>
</dbReference>
<evidence type="ECO:0000313" key="1">
    <source>
        <dbReference type="EMBL" id="KAG6648160.1"/>
    </source>
</evidence>
<proteinExistence type="predicted"/>
<protein>
    <submittedName>
        <fullName evidence="1">Uncharacterized protein</fullName>
    </submittedName>
</protein>
<name>A0A8T1Q534_CARIL</name>
<accession>A0A8T1Q534</accession>
<comment type="caution">
    <text evidence="1">The sequence shown here is derived from an EMBL/GenBank/DDBJ whole genome shotgun (WGS) entry which is preliminary data.</text>
</comment>
<dbReference type="Proteomes" id="UP000811609">
    <property type="component" value="Chromosome 7"/>
</dbReference>
<gene>
    <name evidence="1" type="ORF">CIPAW_07G128100</name>
</gene>
<reference evidence="1" key="1">
    <citation type="submission" date="2020-12" db="EMBL/GenBank/DDBJ databases">
        <title>WGS assembly of Carya illinoinensis cv. Pawnee.</title>
        <authorList>
            <person name="Platts A."/>
            <person name="Shu S."/>
            <person name="Wright S."/>
            <person name="Barry K."/>
            <person name="Edger P."/>
            <person name="Pires J.C."/>
            <person name="Schmutz J."/>
        </authorList>
    </citation>
    <scope>NUCLEOTIDE SEQUENCE</scope>
    <source>
        <tissue evidence="1">Leaf</tissue>
    </source>
</reference>
<keyword evidence="2" id="KW-1185">Reference proteome</keyword>
<dbReference type="AlphaFoldDB" id="A0A8T1Q534"/>
<evidence type="ECO:0000313" key="2">
    <source>
        <dbReference type="Proteomes" id="UP000811609"/>
    </source>
</evidence>
<organism evidence="1 2">
    <name type="scientific">Carya illinoinensis</name>
    <name type="common">Pecan</name>
    <dbReference type="NCBI Taxonomy" id="32201"/>
    <lineage>
        <taxon>Eukaryota</taxon>
        <taxon>Viridiplantae</taxon>
        <taxon>Streptophyta</taxon>
        <taxon>Embryophyta</taxon>
        <taxon>Tracheophyta</taxon>
        <taxon>Spermatophyta</taxon>
        <taxon>Magnoliopsida</taxon>
        <taxon>eudicotyledons</taxon>
        <taxon>Gunneridae</taxon>
        <taxon>Pentapetalae</taxon>
        <taxon>rosids</taxon>
        <taxon>fabids</taxon>
        <taxon>Fagales</taxon>
        <taxon>Juglandaceae</taxon>
        <taxon>Carya</taxon>
    </lineage>
</organism>